<dbReference type="SUPFAM" id="SSF110710">
    <property type="entry name" value="TTHA0583/YokD-like"/>
    <property type="match status" value="1"/>
</dbReference>
<keyword evidence="3 4" id="KW-0012">Acyltransferase</keyword>
<evidence type="ECO:0000256" key="4">
    <source>
        <dbReference type="RuleBase" id="RU365031"/>
    </source>
</evidence>
<dbReference type="InterPro" id="IPR003679">
    <property type="entry name" value="Amioglycoside_AcTrfase"/>
</dbReference>
<name>A0A917TPY3_9ACTN</name>
<dbReference type="Proteomes" id="UP000642070">
    <property type="component" value="Unassembled WGS sequence"/>
</dbReference>
<evidence type="ECO:0000313" key="5">
    <source>
        <dbReference type="EMBL" id="GGM32560.1"/>
    </source>
</evidence>
<sequence>MERDAVERAQLPGTVTSIADDLRALGVQPGSTVIVHSSLSRLGWVAGGAHAVVLALQSSLGTDGTLVMPTHSRHLTEPADWGNPPVPESWWEIIRRETPAYDPLVTPSTFMGAIVECFRRFPGVLRSAHPTVSFAARGPRAEAITAGHTLDDGLGEGSPLARLYEADAWVLLLGVGHDNNTSLHLAEYRADGPKRYLRQGSPMTVDGERRWVEYRELADDTSLFEPLGADFAAVTGAEQVGRVGAGTGRLMRQRALVDFGAHWLSLRHRNGTD</sequence>
<reference evidence="5" key="2">
    <citation type="submission" date="2020-09" db="EMBL/GenBank/DDBJ databases">
        <authorList>
            <person name="Sun Q."/>
            <person name="Ohkuma M."/>
        </authorList>
    </citation>
    <scope>NUCLEOTIDE SEQUENCE</scope>
    <source>
        <strain evidence="5">JCM 19831</strain>
    </source>
</reference>
<reference evidence="5" key="1">
    <citation type="journal article" date="2014" name="Int. J. Syst. Evol. Microbiol.">
        <title>Complete genome sequence of Corynebacterium casei LMG S-19264T (=DSM 44701T), isolated from a smear-ripened cheese.</title>
        <authorList>
            <consortium name="US DOE Joint Genome Institute (JGI-PGF)"/>
            <person name="Walter F."/>
            <person name="Albersmeier A."/>
            <person name="Kalinowski J."/>
            <person name="Ruckert C."/>
        </authorList>
    </citation>
    <scope>NUCLEOTIDE SEQUENCE</scope>
    <source>
        <strain evidence="5">JCM 19831</strain>
    </source>
</reference>
<evidence type="ECO:0000313" key="6">
    <source>
        <dbReference type="Proteomes" id="UP000642070"/>
    </source>
</evidence>
<comment type="catalytic activity">
    <reaction evidence="4">
        <text>a 2-deoxystreptamine antibiotic + acetyl-CoA = an N(3)-acetyl-2-deoxystreptamine antibiotic + CoA + H(+)</text>
        <dbReference type="Rhea" id="RHEA:12665"/>
        <dbReference type="ChEBI" id="CHEBI:15378"/>
        <dbReference type="ChEBI" id="CHEBI:57287"/>
        <dbReference type="ChEBI" id="CHEBI:57288"/>
        <dbReference type="ChEBI" id="CHEBI:57921"/>
        <dbReference type="ChEBI" id="CHEBI:77452"/>
        <dbReference type="EC" id="2.3.1.81"/>
    </reaction>
</comment>
<gene>
    <name evidence="5" type="ORF">GCM10007977_037380</name>
</gene>
<comment type="caution">
    <text evidence="5">The sequence shown here is derived from an EMBL/GenBank/DDBJ whole genome shotgun (WGS) entry which is preliminary data.</text>
</comment>
<keyword evidence="6" id="KW-1185">Reference proteome</keyword>
<protein>
    <recommendedName>
        <fullName evidence="4">Aminoglycoside N(3)-acetyltransferase</fullName>
        <ecNumber evidence="4">2.3.1.-</ecNumber>
    </recommendedName>
</protein>
<dbReference type="RefSeq" id="WP_190251136.1">
    <property type="nucleotide sequence ID" value="NZ_BMPI01000016.1"/>
</dbReference>
<evidence type="ECO:0000256" key="3">
    <source>
        <dbReference type="ARBA" id="ARBA00023315"/>
    </source>
</evidence>
<dbReference type="PANTHER" id="PTHR11104">
    <property type="entry name" value="AMINOGLYCOSIDE N3-ACETYLTRANSFERASE"/>
    <property type="match status" value="1"/>
</dbReference>
<evidence type="ECO:0000256" key="1">
    <source>
        <dbReference type="ARBA" id="ARBA00006383"/>
    </source>
</evidence>
<dbReference type="Pfam" id="PF02522">
    <property type="entry name" value="Antibiotic_NAT"/>
    <property type="match status" value="1"/>
</dbReference>
<keyword evidence="2 4" id="KW-0808">Transferase</keyword>
<dbReference type="EC" id="2.3.1.-" evidence="4"/>
<comment type="similarity">
    <text evidence="1 4">Belongs to the antibiotic N-acetyltransferase family.</text>
</comment>
<dbReference type="AlphaFoldDB" id="A0A917TPY3"/>
<proteinExistence type="inferred from homology"/>
<dbReference type="PANTHER" id="PTHR11104:SF0">
    <property type="entry name" value="SPBETA PROPHAGE-DERIVED AMINOGLYCOSIDE N(3')-ACETYLTRANSFERASE-LIKE PROTEIN YOKD"/>
    <property type="match status" value="1"/>
</dbReference>
<organism evidence="5 6">
    <name type="scientific">Dactylosporangium sucinum</name>
    <dbReference type="NCBI Taxonomy" id="1424081"/>
    <lineage>
        <taxon>Bacteria</taxon>
        <taxon>Bacillati</taxon>
        <taxon>Actinomycetota</taxon>
        <taxon>Actinomycetes</taxon>
        <taxon>Micromonosporales</taxon>
        <taxon>Micromonosporaceae</taxon>
        <taxon>Dactylosporangium</taxon>
    </lineage>
</organism>
<dbReference type="InterPro" id="IPR028345">
    <property type="entry name" value="Antibiotic_NAT-like"/>
</dbReference>
<keyword evidence="4" id="KW-0046">Antibiotic resistance</keyword>
<accession>A0A917TPY3</accession>
<dbReference type="GO" id="GO:0046677">
    <property type="term" value="P:response to antibiotic"/>
    <property type="evidence" value="ECO:0007669"/>
    <property type="project" value="UniProtKB-KW"/>
</dbReference>
<evidence type="ECO:0000256" key="2">
    <source>
        <dbReference type="ARBA" id="ARBA00022679"/>
    </source>
</evidence>
<dbReference type="GO" id="GO:0046353">
    <property type="term" value="F:aminoglycoside 3-N-acetyltransferase activity"/>
    <property type="evidence" value="ECO:0007669"/>
    <property type="project" value="UniProtKB-EC"/>
</dbReference>
<dbReference type="EMBL" id="BMPI01000016">
    <property type="protein sequence ID" value="GGM32560.1"/>
    <property type="molecule type" value="Genomic_DNA"/>
</dbReference>